<sequence length="281" mass="32253">MTETCASMSWDMKSEDTEWIGQCAVGVLKRFSNISNVNTKLYNMGFRFFSTYLGDKCIIWEFETEADCEDFIKQSFFWAECFSSMLRWADVAAPKSRMVWINCVGIPLRCWCEEFFKKIGWTLGEPLLIDEDTRIRNTLERGRILILTPFGVTNPNKIKVIEWSHSFEILIEEEATPVNFSWLVQHLGLKPKDDTTNSKWNHYPVLDKPGGFTAGGEHMVTSRQCEKLPSEQPPYSDRMDDIRGDGLRKSLSLLDPKAKVNFCIHGNRGADLKSRSLVTVP</sequence>
<comment type="caution">
    <text evidence="1">The sequence shown here is derived from an EMBL/GenBank/DDBJ whole genome shotgun (WGS) entry which is preliminary data.</text>
</comment>
<gene>
    <name evidence="1" type="ORF">Dsin_007300</name>
</gene>
<organism evidence="1 2">
    <name type="scientific">Dipteronia sinensis</name>
    <dbReference type="NCBI Taxonomy" id="43782"/>
    <lineage>
        <taxon>Eukaryota</taxon>
        <taxon>Viridiplantae</taxon>
        <taxon>Streptophyta</taxon>
        <taxon>Embryophyta</taxon>
        <taxon>Tracheophyta</taxon>
        <taxon>Spermatophyta</taxon>
        <taxon>Magnoliopsida</taxon>
        <taxon>eudicotyledons</taxon>
        <taxon>Gunneridae</taxon>
        <taxon>Pentapetalae</taxon>
        <taxon>rosids</taxon>
        <taxon>malvids</taxon>
        <taxon>Sapindales</taxon>
        <taxon>Sapindaceae</taxon>
        <taxon>Hippocastanoideae</taxon>
        <taxon>Acereae</taxon>
        <taxon>Dipteronia</taxon>
    </lineage>
</organism>
<dbReference type="AlphaFoldDB" id="A0AAE0EGC7"/>
<accession>A0AAE0EGC7</accession>
<dbReference type="EMBL" id="JANJYJ010000002">
    <property type="protein sequence ID" value="KAK3227438.1"/>
    <property type="molecule type" value="Genomic_DNA"/>
</dbReference>
<dbReference type="PANTHER" id="PTHR34427">
    <property type="entry name" value="DUF4283 DOMAIN PROTEIN"/>
    <property type="match status" value="1"/>
</dbReference>
<name>A0AAE0EGC7_9ROSI</name>
<evidence type="ECO:0008006" key="3">
    <source>
        <dbReference type="Google" id="ProtNLM"/>
    </source>
</evidence>
<dbReference type="PANTHER" id="PTHR34427:SF5">
    <property type="entry name" value="DUF4283 DOMAIN-CONTAINING PROTEIN"/>
    <property type="match status" value="1"/>
</dbReference>
<keyword evidence="2" id="KW-1185">Reference proteome</keyword>
<dbReference type="Proteomes" id="UP001281410">
    <property type="component" value="Unassembled WGS sequence"/>
</dbReference>
<evidence type="ECO:0000313" key="1">
    <source>
        <dbReference type="EMBL" id="KAK3227438.1"/>
    </source>
</evidence>
<proteinExistence type="predicted"/>
<protein>
    <recommendedName>
        <fullName evidence="3">DUF4283 domain-containing protein</fullName>
    </recommendedName>
</protein>
<evidence type="ECO:0000313" key="2">
    <source>
        <dbReference type="Proteomes" id="UP001281410"/>
    </source>
</evidence>
<reference evidence="1" key="1">
    <citation type="journal article" date="2023" name="Plant J.">
        <title>Genome sequences and population genomics provide insights into the demographic history, inbreeding, and mutation load of two 'living fossil' tree species of Dipteronia.</title>
        <authorList>
            <person name="Feng Y."/>
            <person name="Comes H.P."/>
            <person name="Chen J."/>
            <person name="Zhu S."/>
            <person name="Lu R."/>
            <person name="Zhang X."/>
            <person name="Li P."/>
            <person name="Qiu J."/>
            <person name="Olsen K.M."/>
            <person name="Qiu Y."/>
        </authorList>
    </citation>
    <scope>NUCLEOTIDE SEQUENCE</scope>
    <source>
        <strain evidence="1">NBL</strain>
    </source>
</reference>